<dbReference type="Proteomes" id="UP000253752">
    <property type="component" value="Unassembled WGS sequence"/>
</dbReference>
<protein>
    <submittedName>
        <fullName evidence="6">Thiamine phosphate synthase</fullName>
    </submittedName>
</protein>
<organism evidence="6 9">
    <name type="scientific">Eggerthella lenta</name>
    <name type="common">Eubacterium lentum</name>
    <dbReference type="NCBI Taxonomy" id="84112"/>
    <lineage>
        <taxon>Bacteria</taxon>
        <taxon>Bacillati</taxon>
        <taxon>Actinomycetota</taxon>
        <taxon>Coriobacteriia</taxon>
        <taxon>Eggerthellales</taxon>
        <taxon>Eggerthellaceae</taxon>
        <taxon>Eggerthella</taxon>
    </lineage>
</organism>
<name>A0A369NFD0_EGGLN</name>
<keyword evidence="3" id="KW-0784">Thiamine biosynthesis</keyword>
<evidence type="ECO:0000313" key="6">
    <source>
        <dbReference type="EMBL" id="RDB89190.1"/>
    </source>
</evidence>
<evidence type="ECO:0000256" key="2">
    <source>
        <dbReference type="ARBA" id="ARBA00004948"/>
    </source>
</evidence>
<dbReference type="EMBL" id="PPTX01000001">
    <property type="protein sequence ID" value="RDB81881.1"/>
    <property type="molecule type" value="Genomic_DNA"/>
</dbReference>
<dbReference type="Proteomes" id="UP000253915">
    <property type="component" value="Unassembled WGS sequence"/>
</dbReference>
<dbReference type="Gene3D" id="3.20.20.70">
    <property type="entry name" value="Aldolase class I"/>
    <property type="match status" value="1"/>
</dbReference>
<dbReference type="RefSeq" id="WP_009608585.1">
    <property type="nucleotide sequence ID" value="NZ_AP025575.1"/>
</dbReference>
<dbReference type="InterPro" id="IPR036206">
    <property type="entry name" value="ThiamineP_synth_sf"/>
</dbReference>
<comment type="caution">
    <text evidence="6">The sequence shown here is derived from an EMBL/GenBank/DDBJ whole genome shotgun (WGS) entry which is preliminary data.</text>
</comment>
<dbReference type="PANTHER" id="PTHR20857">
    <property type="entry name" value="THIAMINE-PHOSPHATE PYROPHOSPHORYLASE"/>
    <property type="match status" value="1"/>
</dbReference>
<dbReference type="SUPFAM" id="SSF51391">
    <property type="entry name" value="Thiamin phosphate synthase"/>
    <property type="match status" value="1"/>
</dbReference>
<dbReference type="GO" id="GO:0005737">
    <property type="term" value="C:cytoplasm"/>
    <property type="evidence" value="ECO:0007669"/>
    <property type="project" value="TreeGrafter"/>
</dbReference>
<evidence type="ECO:0000313" key="10">
    <source>
        <dbReference type="Proteomes" id="UP000253915"/>
    </source>
</evidence>
<dbReference type="CDD" id="cd00564">
    <property type="entry name" value="TMP_TenI"/>
    <property type="match status" value="1"/>
</dbReference>
<dbReference type="GO" id="GO:0004789">
    <property type="term" value="F:thiamine-phosphate diphosphorylase activity"/>
    <property type="evidence" value="ECO:0007669"/>
    <property type="project" value="TreeGrafter"/>
</dbReference>
<accession>A0A369NFD0</accession>
<feature type="domain" description="Thiamine phosphate synthase/TenI" evidence="4">
    <location>
        <begin position="16"/>
        <end position="188"/>
    </location>
</feature>
<dbReference type="Pfam" id="PF02581">
    <property type="entry name" value="TMP-TENI"/>
    <property type="match status" value="1"/>
</dbReference>
<evidence type="ECO:0000313" key="8">
    <source>
        <dbReference type="Proteomes" id="UP000253752"/>
    </source>
</evidence>
<dbReference type="EMBL" id="PPTY01000001">
    <property type="protein sequence ID" value="RDB89190.1"/>
    <property type="molecule type" value="Genomic_DNA"/>
</dbReference>
<evidence type="ECO:0000256" key="3">
    <source>
        <dbReference type="ARBA" id="ARBA00022977"/>
    </source>
</evidence>
<dbReference type="GO" id="GO:0009228">
    <property type="term" value="P:thiamine biosynthetic process"/>
    <property type="evidence" value="ECO:0007669"/>
    <property type="project" value="UniProtKB-KW"/>
</dbReference>
<evidence type="ECO:0000259" key="4">
    <source>
        <dbReference type="Pfam" id="PF02581"/>
    </source>
</evidence>
<dbReference type="PANTHER" id="PTHR20857:SF15">
    <property type="entry name" value="THIAMINE-PHOSPHATE SYNTHASE"/>
    <property type="match status" value="1"/>
</dbReference>
<evidence type="ECO:0000313" key="9">
    <source>
        <dbReference type="Proteomes" id="UP000253857"/>
    </source>
</evidence>
<dbReference type="EMBL" id="PPUQ01000007">
    <property type="protein sequence ID" value="RDC38960.1"/>
    <property type="molecule type" value="Genomic_DNA"/>
</dbReference>
<dbReference type="AlphaFoldDB" id="A0A369NFD0"/>
<comment type="function">
    <text evidence="1">Condenses 4-methyl-5-(beta-hydroxyethyl)thiazole monophosphate (THZ-P) and 2-methyl-4-amino-5-hydroxymethyl pyrimidine pyrophosphate (HMP-PP) to form thiamine monophosphate (TMP).</text>
</comment>
<evidence type="ECO:0000313" key="5">
    <source>
        <dbReference type="EMBL" id="RDB81881.1"/>
    </source>
</evidence>
<proteinExistence type="predicted"/>
<dbReference type="Proteomes" id="UP000253857">
    <property type="component" value="Unassembled WGS sequence"/>
</dbReference>
<evidence type="ECO:0000256" key="1">
    <source>
        <dbReference type="ARBA" id="ARBA00003814"/>
    </source>
</evidence>
<dbReference type="InterPro" id="IPR022998">
    <property type="entry name" value="ThiamineP_synth_TenI"/>
</dbReference>
<comment type="pathway">
    <text evidence="2">Cofactor biosynthesis; thiamine diphosphate biosynthesis.</text>
</comment>
<dbReference type="InterPro" id="IPR013785">
    <property type="entry name" value="Aldolase_TIM"/>
</dbReference>
<evidence type="ECO:0000313" key="7">
    <source>
        <dbReference type="EMBL" id="RDC38960.1"/>
    </source>
</evidence>
<gene>
    <name evidence="7" type="ORF">C1853_06765</name>
    <name evidence="6" type="ORF">C1871_01610</name>
    <name evidence="5" type="ORF">C1872_00300</name>
</gene>
<reference evidence="8 9" key="1">
    <citation type="journal article" date="2018" name="Elife">
        <title>Discovery and characterization of a prevalent human gut bacterial enzyme sufficient for the inactivation of a family of plant toxins.</title>
        <authorList>
            <person name="Koppel N."/>
            <person name="Bisanz J.E."/>
            <person name="Pandelia M.E."/>
            <person name="Turnbaugh P.J."/>
            <person name="Balskus E.P."/>
        </authorList>
    </citation>
    <scope>NUCLEOTIDE SEQUENCE [LARGE SCALE GENOMIC DNA]</scope>
    <source>
        <strain evidence="7 10">16A</strain>
        <strain evidence="6 9">FAA1-1-60AUCSF</strain>
        <strain evidence="5 8">MR1 #12</strain>
    </source>
</reference>
<sequence length="211" mass="22505">MFACEPSAADPTFRRVFVTDRLRCALPLPQQTAFLAESGAIDAVILREKDLDDAAYELLAAEMAAVCARCGIAFVAHAHVEAARRLGCAAVHLPLPLLRAQGRPDGFAWVGTNVHEADEVAEAEVLGADVLVASPVFAPSCKPASTARGLPFLRAVLDRAHAPVFALGGITDENERLIREAGAAGACRMADYARRRGVRQAAPCKYERSRG</sequence>